<accession>A0A2U1D1H2</accession>
<organism evidence="1 2">
    <name type="scientific">Tamilnaduibacter salinus</name>
    <dbReference type="NCBI Taxonomy" id="1484056"/>
    <lineage>
        <taxon>Bacteria</taxon>
        <taxon>Pseudomonadati</taxon>
        <taxon>Pseudomonadota</taxon>
        <taxon>Gammaproteobacteria</taxon>
        <taxon>Pseudomonadales</taxon>
        <taxon>Marinobacteraceae</taxon>
        <taxon>Tamilnaduibacter</taxon>
    </lineage>
</organism>
<comment type="caution">
    <text evidence="1">The sequence shown here is derived from an EMBL/GenBank/DDBJ whole genome shotgun (WGS) entry which is preliminary data.</text>
</comment>
<name>A0A2U1D1H2_9GAMM</name>
<evidence type="ECO:0000313" key="1">
    <source>
        <dbReference type="EMBL" id="PVY79158.1"/>
    </source>
</evidence>
<protein>
    <submittedName>
        <fullName evidence="1">Uncharacterized protein</fullName>
    </submittedName>
</protein>
<evidence type="ECO:0000313" key="2">
    <source>
        <dbReference type="Proteomes" id="UP000245887"/>
    </source>
</evidence>
<sequence length="85" mass="8777">MEIVPGESVPLRIHFDGHLSRIVVLCSDNERSKGHRSGAVALAGDSEVGDIGYIGVAITDSCEGLAGFAGQPMFACQPSAFSALS</sequence>
<dbReference type="AlphaFoldDB" id="A0A2U1D1H2"/>
<dbReference type="EMBL" id="QEKQ01000001">
    <property type="protein sequence ID" value="PVY79158.1"/>
    <property type="molecule type" value="Genomic_DNA"/>
</dbReference>
<dbReference type="Proteomes" id="UP000245887">
    <property type="component" value="Unassembled WGS sequence"/>
</dbReference>
<gene>
    <name evidence="1" type="ORF">C8D92_101365</name>
</gene>
<reference evidence="1 2" key="1">
    <citation type="submission" date="2018-04" db="EMBL/GenBank/DDBJ databases">
        <title>Genomic Encyclopedia of Type Strains, Phase IV (KMG-IV): sequencing the most valuable type-strain genomes for metagenomic binning, comparative biology and taxonomic classification.</title>
        <authorList>
            <person name="Goeker M."/>
        </authorList>
    </citation>
    <scope>NUCLEOTIDE SEQUENCE [LARGE SCALE GENOMIC DNA]</scope>
    <source>
        <strain evidence="1 2">DSM 28688</strain>
    </source>
</reference>
<proteinExistence type="predicted"/>